<proteinExistence type="predicted"/>
<evidence type="ECO:0000313" key="2">
    <source>
        <dbReference type="Proteomes" id="UP001630127"/>
    </source>
</evidence>
<dbReference type="EMBL" id="JBJUIK010000017">
    <property type="protein sequence ID" value="KAL3498212.1"/>
    <property type="molecule type" value="Genomic_DNA"/>
</dbReference>
<comment type="caution">
    <text evidence="1">The sequence shown here is derived from an EMBL/GenBank/DDBJ whole genome shotgun (WGS) entry which is preliminary data.</text>
</comment>
<dbReference type="Proteomes" id="UP001630127">
    <property type="component" value="Unassembled WGS sequence"/>
</dbReference>
<keyword evidence="2" id="KW-1185">Reference proteome</keyword>
<accession>A0ABD2XXC9</accession>
<name>A0ABD2XXC9_9GENT</name>
<organism evidence="1 2">
    <name type="scientific">Cinchona calisaya</name>
    <dbReference type="NCBI Taxonomy" id="153742"/>
    <lineage>
        <taxon>Eukaryota</taxon>
        <taxon>Viridiplantae</taxon>
        <taxon>Streptophyta</taxon>
        <taxon>Embryophyta</taxon>
        <taxon>Tracheophyta</taxon>
        <taxon>Spermatophyta</taxon>
        <taxon>Magnoliopsida</taxon>
        <taxon>eudicotyledons</taxon>
        <taxon>Gunneridae</taxon>
        <taxon>Pentapetalae</taxon>
        <taxon>asterids</taxon>
        <taxon>lamiids</taxon>
        <taxon>Gentianales</taxon>
        <taxon>Rubiaceae</taxon>
        <taxon>Cinchonoideae</taxon>
        <taxon>Cinchoneae</taxon>
        <taxon>Cinchona</taxon>
    </lineage>
</organism>
<dbReference type="AlphaFoldDB" id="A0ABD2XXC9"/>
<sequence>MGDGPLLPDSEDSIPLNTVFSIDMGWHPNFLEQISISWVTSRVRAKQIFLSDELDTWIWNSSSSGCFSISVAYENTRRPWVKLASRNYLLSVIFVIMGTY</sequence>
<gene>
    <name evidence="1" type="ORF">ACH5RR_040944</name>
</gene>
<protein>
    <submittedName>
        <fullName evidence="1">Uncharacterized protein</fullName>
    </submittedName>
</protein>
<evidence type="ECO:0000313" key="1">
    <source>
        <dbReference type="EMBL" id="KAL3498212.1"/>
    </source>
</evidence>
<reference evidence="1 2" key="1">
    <citation type="submission" date="2024-11" db="EMBL/GenBank/DDBJ databases">
        <title>A near-complete genome assembly of Cinchona calisaya.</title>
        <authorList>
            <person name="Lian D.C."/>
            <person name="Zhao X.W."/>
            <person name="Wei L."/>
        </authorList>
    </citation>
    <scope>NUCLEOTIDE SEQUENCE [LARGE SCALE GENOMIC DNA]</scope>
    <source>
        <tissue evidence="1">Nenye</tissue>
    </source>
</reference>